<evidence type="ECO:0000256" key="2">
    <source>
        <dbReference type="PROSITE-ProRule" id="PRU00335"/>
    </source>
</evidence>
<evidence type="ECO:0000313" key="6">
    <source>
        <dbReference type="EMBL" id="RDI40469.1"/>
    </source>
</evidence>
<organism evidence="6 7">
    <name type="scientific">Gluconacetobacter liquefaciens</name>
    <name type="common">Acetobacter liquefaciens</name>
    <dbReference type="NCBI Taxonomy" id="89584"/>
    <lineage>
        <taxon>Bacteria</taxon>
        <taxon>Pseudomonadati</taxon>
        <taxon>Pseudomonadota</taxon>
        <taxon>Alphaproteobacteria</taxon>
        <taxon>Acetobacterales</taxon>
        <taxon>Acetobacteraceae</taxon>
        <taxon>Gluconacetobacter</taxon>
    </lineage>
</organism>
<dbReference type="InterPro" id="IPR050109">
    <property type="entry name" value="HTH-type_TetR-like_transc_reg"/>
</dbReference>
<dbReference type="RefSeq" id="WP_114725318.1">
    <property type="nucleotide sequence ID" value="NZ_BJMI01000007.1"/>
</dbReference>
<dbReference type="InterPro" id="IPR001647">
    <property type="entry name" value="HTH_TetR"/>
</dbReference>
<evidence type="ECO:0000259" key="4">
    <source>
        <dbReference type="PROSITE" id="PS50977"/>
    </source>
</evidence>
<evidence type="ECO:0000313" key="7">
    <source>
        <dbReference type="Proteomes" id="UP000254958"/>
    </source>
</evidence>
<evidence type="ECO:0000256" key="1">
    <source>
        <dbReference type="ARBA" id="ARBA00023125"/>
    </source>
</evidence>
<evidence type="ECO:0000313" key="8">
    <source>
        <dbReference type="Proteomes" id="UP000562982"/>
    </source>
</evidence>
<dbReference type="Pfam" id="PF00440">
    <property type="entry name" value="TetR_N"/>
    <property type="match status" value="1"/>
</dbReference>
<reference evidence="6 7" key="1">
    <citation type="submission" date="2018-07" db="EMBL/GenBank/DDBJ databases">
        <title>Genomic Encyclopedia of Type Strains, Phase IV (KMG-IV): sequencing the most valuable type-strain genomes for metagenomic binning, comparative biology and taxonomic classification.</title>
        <authorList>
            <person name="Goeker M."/>
        </authorList>
    </citation>
    <scope>NUCLEOTIDE SEQUENCE [LARGE SCALE GENOMIC DNA]</scope>
    <source>
        <strain evidence="6 7">DSM 5603</strain>
    </source>
</reference>
<feature type="DNA-binding region" description="H-T-H motif" evidence="2">
    <location>
        <begin position="59"/>
        <end position="78"/>
    </location>
</feature>
<dbReference type="AlphaFoldDB" id="A0A370GBL2"/>
<dbReference type="GO" id="GO:0003677">
    <property type="term" value="F:DNA binding"/>
    <property type="evidence" value="ECO:0007669"/>
    <property type="project" value="UniProtKB-UniRule"/>
</dbReference>
<dbReference type="PANTHER" id="PTHR30328">
    <property type="entry name" value="TRANSCRIPTIONAL REPRESSOR"/>
    <property type="match status" value="1"/>
</dbReference>
<dbReference type="SUPFAM" id="SSF46689">
    <property type="entry name" value="Homeodomain-like"/>
    <property type="match status" value="1"/>
</dbReference>
<dbReference type="Pfam" id="PF17938">
    <property type="entry name" value="TetR_C_29"/>
    <property type="match status" value="1"/>
</dbReference>
<dbReference type="PRINTS" id="PR00455">
    <property type="entry name" value="HTHTETR"/>
</dbReference>
<dbReference type="EMBL" id="QQAW01000001">
    <property type="protein sequence ID" value="RDI40469.1"/>
    <property type="molecule type" value="Genomic_DNA"/>
</dbReference>
<reference evidence="5 8" key="2">
    <citation type="submission" date="2020-04" db="EMBL/GenBank/DDBJ databases">
        <title>Description of novel Gluconacetobacter.</title>
        <authorList>
            <person name="Sombolestani A."/>
        </authorList>
    </citation>
    <scope>NUCLEOTIDE SEQUENCE [LARGE SCALE GENOMIC DNA]</scope>
    <source>
        <strain evidence="5 8">LMG 1382</strain>
    </source>
</reference>
<sequence length="234" mass="26548">MSRTPNAIKRGEPRRKGAEPEAAVPNPSPARTRDAEATQKRILAAAKREFAMSGLAGARVDVIAEKAEANKRMIYHYFGGKEALFTRVLEDAYTDLYQAEQSLKLDHLEPVQALESLVRFTWNYYLDNPEFLTLVNSANLYKAMHLRDSRIIPVISQSRLKRLQSLLDRGEKAGVFRGGVDAMQLNITIAAIGYYYLTNRFTGSIIFNCDFMAPQSLKKRIEFNIETIHNMVCR</sequence>
<dbReference type="Proteomes" id="UP000562982">
    <property type="component" value="Unassembled WGS sequence"/>
</dbReference>
<feature type="compositionally biased region" description="Basic and acidic residues" evidence="3">
    <location>
        <begin position="9"/>
        <end position="19"/>
    </location>
</feature>
<keyword evidence="1 2" id="KW-0238">DNA-binding</keyword>
<evidence type="ECO:0000313" key="5">
    <source>
        <dbReference type="EMBL" id="MBB2185041.1"/>
    </source>
</evidence>
<name>A0A370GBL2_GLULI</name>
<evidence type="ECO:0000256" key="3">
    <source>
        <dbReference type="SAM" id="MobiDB-lite"/>
    </source>
</evidence>
<dbReference type="SUPFAM" id="SSF48498">
    <property type="entry name" value="Tetracyclin repressor-like, C-terminal domain"/>
    <property type="match status" value="1"/>
</dbReference>
<accession>A0A370GBL2</accession>
<feature type="region of interest" description="Disordered" evidence="3">
    <location>
        <begin position="1"/>
        <end position="37"/>
    </location>
</feature>
<keyword evidence="7" id="KW-1185">Reference proteome</keyword>
<protein>
    <submittedName>
        <fullName evidence="6">TetR family transcriptional regulator</fullName>
    </submittedName>
    <submittedName>
        <fullName evidence="5">TetR/AcrR family transcriptional regulator</fullName>
    </submittedName>
</protein>
<comment type="caution">
    <text evidence="6">The sequence shown here is derived from an EMBL/GenBank/DDBJ whole genome shotgun (WGS) entry which is preliminary data.</text>
</comment>
<dbReference type="PROSITE" id="PS50977">
    <property type="entry name" value="HTH_TETR_2"/>
    <property type="match status" value="1"/>
</dbReference>
<proteinExistence type="predicted"/>
<dbReference type="InterPro" id="IPR041474">
    <property type="entry name" value="NicS_C"/>
</dbReference>
<dbReference type="Gene3D" id="1.10.357.10">
    <property type="entry name" value="Tetracycline Repressor, domain 2"/>
    <property type="match status" value="1"/>
</dbReference>
<dbReference type="InterPro" id="IPR036271">
    <property type="entry name" value="Tet_transcr_reg_TetR-rel_C_sf"/>
</dbReference>
<dbReference type="InterPro" id="IPR009057">
    <property type="entry name" value="Homeodomain-like_sf"/>
</dbReference>
<dbReference type="Proteomes" id="UP000254958">
    <property type="component" value="Unassembled WGS sequence"/>
</dbReference>
<gene>
    <name evidence="6" type="ORF">C7453_101263</name>
    <name evidence="5" type="ORF">HLH32_01305</name>
</gene>
<dbReference type="EMBL" id="JABEQI010000001">
    <property type="protein sequence ID" value="MBB2185041.1"/>
    <property type="molecule type" value="Genomic_DNA"/>
</dbReference>
<dbReference type="PANTHER" id="PTHR30328:SF54">
    <property type="entry name" value="HTH-TYPE TRANSCRIPTIONAL REPRESSOR SCO4008"/>
    <property type="match status" value="1"/>
</dbReference>
<feature type="domain" description="HTH tetR-type" evidence="4">
    <location>
        <begin position="36"/>
        <end position="96"/>
    </location>
</feature>
<dbReference type="OrthoDB" id="2356263at2"/>